<evidence type="ECO:0000256" key="4">
    <source>
        <dbReference type="ARBA" id="ARBA00023172"/>
    </source>
</evidence>
<dbReference type="EMBL" id="QYUK01000011">
    <property type="protein sequence ID" value="RJF86793.1"/>
    <property type="molecule type" value="Genomic_DNA"/>
</dbReference>
<protein>
    <submittedName>
        <fullName evidence="8">DUF4102 domain-containing protein</fullName>
    </submittedName>
</protein>
<dbReference type="GO" id="GO:0006310">
    <property type="term" value="P:DNA recombination"/>
    <property type="evidence" value="ECO:0007669"/>
    <property type="project" value="UniProtKB-KW"/>
</dbReference>
<comment type="similarity">
    <text evidence="1">Belongs to the 'phage' integrase family.</text>
</comment>
<proteinExistence type="inferred from homology"/>
<dbReference type="InterPro" id="IPR011010">
    <property type="entry name" value="DNA_brk_join_enz"/>
</dbReference>
<dbReference type="Gene3D" id="1.10.150.130">
    <property type="match status" value="1"/>
</dbReference>
<evidence type="ECO:0000256" key="3">
    <source>
        <dbReference type="ARBA" id="ARBA00023125"/>
    </source>
</evidence>
<evidence type="ECO:0000313" key="9">
    <source>
        <dbReference type="Proteomes" id="UP000284605"/>
    </source>
</evidence>
<feature type="domain" description="Integrase DNA-binding" evidence="6">
    <location>
        <begin position="11"/>
        <end position="100"/>
    </location>
</feature>
<gene>
    <name evidence="8" type="ORF">D3874_06975</name>
</gene>
<sequence length="294" mass="32561">MSGGAMPKAELTDRFCQTVKPAVGKQVDHFDTLVAGLCLRISPGGTKTFFQVYTKPGDGKRAWLKLGRYPEMTLAAARKRAREARGEIGEGADPIAEKKALAASQTVADLVENYLARHAATKRSSDEIARRLRKNVVALIGTVKLADFHRRDITRCVDDVKDRGAGIEANHVLKDVKAMVRWARGRGDLDANIAEGMRMPTEAVERERVLTADEIRTMWKALPDANMRESTRRVVRLCLITAQRVGEVAGMTVEEIDFDRALWALPAPGRRTGATIRCPCPRWPSRSSRRSSPT</sequence>
<dbReference type="Pfam" id="PF00589">
    <property type="entry name" value="Phage_integrase"/>
    <property type="match status" value="1"/>
</dbReference>
<dbReference type="SUPFAM" id="SSF56349">
    <property type="entry name" value="DNA breaking-rejoining enzymes"/>
    <property type="match status" value="1"/>
</dbReference>
<dbReference type="PANTHER" id="PTHR30629:SF2">
    <property type="entry name" value="PROPHAGE INTEGRASE INTS-RELATED"/>
    <property type="match status" value="1"/>
</dbReference>
<keyword evidence="9" id="KW-1185">Reference proteome</keyword>
<keyword evidence="4" id="KW-0233">DNA recombination</keyword>
<dbReference type="InterPro" id="IPR025166">
    <property type="entry name" value="Integrase_DNA_bind_dom"/>
</dbReference>
<evidence type="ECO:0000259" key="7">
    <source>
        <dbReference type="Pfam" id="PF22022"/>
    </source>
</evidence>
<dbReference type="AlphaFoldDB" id="A0A418W9U6"/>
<keyword evidence="3" id="KW-0238">DNA-binding</keyword>
<organism evidence="8 9">
    <name type="scientific">Oleomonas cavernae</name>
    <dbReference type="NCBI Taxonomy" id="2320859"/>
    <lineage>
        <taxon>Bacteria</taxon>
        <taxon>Pseudomonadati</taxon>
        <taxon>Pseudomonadota</taxon>
        <taxon>Alphaproteobacteria</taxon>
        <taxon>Acetobacterales</taxon>
        <taxon>Acetobacteraceae</taxon>
        <taxon>Oleomonas</taxon>
    </lineage>
</organism>
<evidence type="ECO:0000259" key="6">
    <source>
        <dbReference type="Pfam" id="PF13356"/>
    </source>
</evidence>
<evidence type="ECO:0000259" key="5">
    <source>
        <dbReference type="Pfam" id="PF00589"/>
    </source>
</evidence>
<comment type="caution">
    <text evidence="8">The sequence shown here is derived from an EMBL/GenBank/DDBJ whole genome shotgun (WGS) entry which is preliminary data.</text>
</comment>
<feature type="domain" description="Phage integrase central" evidence="7">
    <location>
        <begin position="112"/>
        <end position="198"/>
    </location>
</feature>
<accession>A0A418W9U6</accession>
<reference evidence="8 9" key="1">
    <citation type="submission" date="2018-09" db="EMBL/GenBank/DDBJ databases">
        <authorList>
            <person name="Zhu H."/>
        </authorList>
    </citation>
    <scope>NUCLEOTIDE SEQUENCE [LARGE SCALE GENOMIC DNA]</scope>
    <source>
        <strain evidence="8 9">K1W22B-8</strain>
    </source>
</reference>
<name>A0A418W9U6_9PROT</name>
<dbReference type="Proteomes" id="UP000284605">
    <property type="component" value="Unassembled WGS sequence"/>
</dbReference>
<dbReference type="Pfam" id="PF13356">
    <property type="entry name" value="Arm-DNA-bind_3"/>
    <property type="match status" value="1"/>
</dbReference>
<dbReference type="Gene3D" id="3.30.160.390">
    <property type="entry name" value="Integrase, DNA-binding domain"/>
    <property type="match status" value="1"/>
</dbReference>
<dbReference type="InterPro" id="IPR002104">
    <property type="entry name" value="Integrase_catalytic"/>
</dbReference>
<dbReference type="Pfam" id="PF22022">
    <property type="entry name" value="Phage_int_M"/>
    <property type="match status" value="1"/>
</dbReference>
<dbReference type="InterPro" id="IPR038488">
    <property type="entry name" value="Integrase_DNA-bd_sf"/>
</dbReference>
<dbReference type="InterPro" id="IPR050808">
    <property type="entry name" value="Phage_Integrase"/>
</dbReference>
<keyword evidence="2" id="KW-0229">DNA integration</keyword>
<dbReference type="PANTHER" id="PTHR30629">
    <property type="entry name" value="PROPHAGE INTEGRASE"/>
    <property type="match status" value="1"/>
</dbReference>
<dbReference type="InterPro" id="IPR053876">
    <property type="entry name" value="Phage_int_M"/>
</dbReference>
<evidence type="ECO:0000256" key="2">
    <source>
        <dbReference type="ARBA" id="ARBA00022908"/>
    </source>
</evidence>
<evidence type="ECO:0000313" key="8">
    <source>
        <dbReference type="EMBL" id="RJF86793.1"/>
    </source>
</evidence>
<dbReference type="Gene3D" id="1.10.443.10">
    <property type="entry name" value="Intergrase catalytic core"/>
    <property type="match status" value="1"/>
</dbReference>
<dbReference type="InterPro" id="IPR010998">
    <property type="entry name" value="Integrase_recombinase_N"/>
</dbReference>
<dbReference type="InterPro" id="IPR013762">
    <property type="entry name" value="Integrase-like_cat_sf"/>
</dbReference>
<dbReference type="GO" id="GO:0003677">
    <property type="term" value="F:DNA binding"/>
    <property type="evidence" value="ECO:0007669"/>
    <property type="project" value="UniProtKB-KW"/>
</dbReference>
<dbReference type="GO" id="GO:0015074">
    <property type="term" value="P:DNA integration"/>
    <property type="evidence" value="ECO:0007669"/>
    <property type="project" value="UniProtKB-KW"/>
</dbReference>
<evidence type="ECO:0000256" key="1">
    <source>
        <dbReference type="ARBA" id="ARBA00008857"/>
    </source>
</evidence>
<feature type="domain" description="Tyr recombinase" evidence="5">
    <location>
        <begin position="209"/>
        <end position="265"/>
    </location>
</feature>